<proteinExistence type="inferred from homology"/>
<dbReference type="Proteomes" id="UP000051084">
    <property type="component" value="Unassembled WGS sequence"/>
</dbReference>
<comment type="caution">
    <text evidence="12">The sequence shown here is derived from an EMBL/GenBank/DDBJ whole genome shotgun (WGS) entry which is preliminary data.</text>
</comment>
<dbReference type="Pfam" id="PF08343">
    <property type="entry name" value="RNR_N"/>
    <property type="match status" value="1"/>
</dbReference>
<dbReference type="PRINTS" id="PR01183">
    <property type="entry name" value="RIBORDTASEM1"/>
</dbReference>
<dbReference type="SUPFAM" id="SSF48168">
    <property type="entry name" value="R1 subunit of ribonucleotide reductase, N-terminal domain"/>
    <property type="match status" value="1"/>
</dbReference>
<dbReference type="AlphaFoldDB" id="A0A0R1UVN5"/>
<organism evidence="12 13">
    <name type="scientific">Limosilactobacillus equigenerosi DSM 18793 = JCM 14505</name>
    <dbReference type="NCBI Taxonomy" id="1423742"/>
    <lineage>
        <taxon>Bacteria</taxon>
        <taxon>Bacillati</taxon>
        <taxon>Bacillota</taxon>
        <taxon>Bacilli</taxon>
        <taxon>Lactobacillales</taxon>
        <taxon>Lactobacillaceae</taxon>
        <taxon>Limosilactobacillus</taxon>
    </lineage>
</organism>
<reference evidence="12 13" key="1">
    <citation type="journal article" date="2015" name="Genome Announc.">
        <title>Expanding the biotechnology potential of lactobacilli through comparative genomics of 213 strains and associated genera.</title>
        <authorList>
            <person name="Sun Z."/>
            <person name="Harris H.M."/>
            <person name="McCann A."/>
            <person name="Guo C."/>
            <person name="Argimon S."/>
            <person name="Zhang W."/>
            <person name="Yang X."/>
            <person name="Jeffery I.B."/>
            <person name="Cooney J.C."/>
            <person name="Kagawa T.F."/>
            <person name="Liu W."/>
            <person name="Song Y."/>
            <person name="Salvetti E."/>
            <person name="Wrobel A."/>
            <person name="Rasinkangas P."/>
            <person name="Parkhill J."/>
            <person name="Rea M.C."/>
            <person name="O'Sullivan O."/>
            <person name="Ritari J."/>
            <person name="Douillard F.P."/>
            <person name="Paul Ross R."/>
            <person name="Yang R."/>
            <person name="Briner A.E."/>
            <person name="Felis G.E."/>
            <person name="de Vos W.M."/>
            <person name="Barrangou R."/>
            <person name="Klaenhammer T.R."/>
            <person name="Caufield P.W."/>
            <person name="Cui Y."/>
            <person name="Zhang H."/>
            <person name="O'Toole P.W."/>
        </authorList>
    </citation>
    <scope>NUCLEOTIDE SEQUENCE [LARGE SCALE GENOMIC DNA]</scope>
    <source>
        <strain evidence="12 13">DSM 18793</strain>
    </source>
</reference>
<dbReference type="EMBL" id="AZGC01000026">
    <property type="protein sequence ID" value="KRL94965.1"/>
    <property type="molecule type" value="Genomic_DNA"/>
</dbReference>
<gene>
    <name evidence="12" type="ORF">FC21_GL001009</name>
</gene>
<dbReference type="InterPro" id="IPR008926">
    <property type="entry name" value="RNR_R1-su_N"/>
</dbReference>
<dbReference type="GO" id="GO:0005524">
    <property type="term" value="F:ATP binding"/>
    <property type="evidence" value="ECO:0007669"/>
    <property type="project" value="UniProtKB-KW"/>
</dbReference>
<evidence type="ECO:0000256" key="10">
    <source>
        <dbReference type="RuleBase" id="RU003410"/>
    </source>
</evidence>
<dbReference type="PANTHER" id="PTHR11573">
    <property type="entry name" value="RIBONUCLEOSIDE-DIPHOSPHATE REDUCTASE LARGE CHAIN"/>
    <property type="match status" value="1"/>
</dbReference>
<keyword evidence="13" id="KW-1185">Reference proteome</keyword>
<dbReference type="GO" id="GO:0004748">
    <property type="term" value="F:ribonucleoside-diphosphate reductase activity, thioredoxin disulfide as acceptor"/>
    <property type="evidence" value="ECO:0007669"/>
    <property type="project" value="UniProtKB-EC"/>
</dbReference>
<keyword evidence="4" id="KW-0547">Nucleotide-binding</keyword>
<accession>A0A0R1UVN5</accession>
<dbReference type="GO" id="GO:0005971">
    <property type="term" value="C:ribonucleoside-diphosphate reductase complex"/>
    <property type="evidence" value="ECO:0007669"/>
    <property type="project" value="TreeGrafter"/>
</dbReference>
<comment type="similarity">
    <text evidence="1 10">Belongs to the ribonucleoside diphosphate reductase large chain family.</text>
</comment>
<dbReference type="Pfam" id="PF02867">
    <property type="entry name" value="Ribonuc_red_lgC"/>
    <property type="match status" value="1"/>
</dbReference>
<protein>
    <recommendedName>
        <fullName evidence="2 10">Ribonucleoside-diphosphate reductase</fullName>
        <ecNumber evidence="2 10">1.17.4.1</ecNumber>
    </recommendedName>
</protein>
<evidence type="ECO:0000256" key="2">
    <source>
        <dbReference type="ARBA" id="ARBA00012274"/>
    </source>
</evidence>
<dbReference type="InterPro" id="IPR000788">
    <property type="entry name" value="RNR_lg_C"/>
</dbReference>
<dbReference type="NCBIfam" id="TIGR04170">
    <property type="entry name" value="RNR_1b_NrdE"/>
    <property type="match status" value="1"/>
</dbReference>
<dbReference type="STRING" id="417373.GCA_001570685_00238"/>
<sequence>MLVLLVSGPAIYSSSFNQGGKFMALSDIDVTQAKYFELNNQINIPKNGQIQLDKDQAALADFLATNVKPNTKTFNSVAERLTWLIDHDYLEADFIHQYPMAFIERLYQYLNDQDFHFQSFMAAYKFYAQYALKTDDKEFYLENYLDRVAMNALFLAHGDQELAMQLADELIHQRYQPATPTFLNAGRKRRGEFVSCFELQATDDMNSIGRVINSALQLSKIGGGVGISLTNLREAGAPIKKIKGASSGVVPVMKLLEDTFSYSNQLGQRQGAGVVYLSVFHPDIIDFLGAKKENADEKVRIKTLSLGITVPDKFYELVEANADMYLFSPYDVEKVYGQPFAYVDITAEYDRMVANPAIHKVKVNARSLEDEISKLQQESGYPYIVNIDTENRANPIAGRIIMSNLCSEIAQVQTPSQINDDQTYAHLGTDVSCNLGSTNVANLMETPDFGQSIQAMVRALTYISDIESLATVPTIKHGNDQLHAIGLGAMGLHGFLAKHHIQYGSPVAVEFTSVYFMLLNYWSLVASHQLAVERHQTFANFEDSQYATGEYFDQYLNHDYRPQSTAVQALFANHFLPSPADWATLKAQVMSDGLYNAYRLAVAPNGSTSYIGDSTSSLHPIINRIEERQEASIGKIYYPAPYLSNNTLPYYQSAYDTDMRHVIDTYAAAQVHVDQALSMTLFLRSTIPSGLYEWKAGRTEKMTTRDLNILRHYAFQSGIKSIYYIRTFTDDESEIGANQCESCSI</sequence>
<dbReference type="SUPFAM" id="SSF51998">
    <property type="entry name" value="PFL-like glycyl radical enzymes"/>
    <property type="match status" value="1"/>
</dbReference>
<dbReference type="InterPro" id="IPR013554">
    <property type="entry name" value="RNR_N"/>
</dbReference>
<dbReference type="Gene3D" id="1.10.1650.20">
    <property type="match status" value="1"/>
</dbReference>
<evidence type="ECO:0000256" key="4">
    <source>
        <dbReference type="ARBA" id="ARBA00022741"/>
    </source>
</evidence>
<evidence type="ECO:0000259" key="11">
    <source>
        <dbReference type="PROSITE" id="PS00089"/>
    </source>
</evidence>
<comment type="catalytic activity">
    <reaction evidence="9 10">
        <text>a 2'-deoxyribonucleoside 5'-diphosphate + [thioredoxin]-disulfide + H2O = a ribonucleoside 5'-diphosphate + [thioredoxin]-dithiol</text>
        <dbReference type="Rhea" id="RHEA:23252"/>
        <dbReference type="Rhea" id="RHEA-COMP:10698"/>
        <dbReference type="Rhea" id="RHEA-COMP:10700"/>
        <dbReference type="ChEBI" id="CHEBI:15377"/>
        <dbReference type="ChEBI" id="CHEBI:29950"/>
        <dbReference type="ChEBI" id="CHEBI:50058"/>
        <dbReference type="ChEBI" id="CHEBI:57930"/>
        <dbReference type="ChEBI" id="CHEBI:73316"/>
        <dbReference type="EC" id="1.17.4.1"/>
    </reaction>
</comment>
<dbReference type="GO" id="GO:0009263">
    <property type="term" value="P:deoxyribonucleotide biosynthetic process"/>
    <property type="evidence" value="ECO:0007669"/>
    <property type="project" value="UniProtKB-KW"/>
</dbReference>
<evidence type="ECO:0000256" key="8">
    <source>
        <dbReference type="ARBA" id="ARBA00023157"/>
    </source>
</evidence>
<evidence type="ECO:0000256" key="1">
    <source>
        <dbReference type="ARBA" id="ARBA00010406"/>
    </source>
</evidence>
<dbReference type="PANTHER" id="PTHR11573:SF30">
    <property type="entry name" value="RIBONUCLEOSIDE-DIPHOSPHATE REDUCTASE 2 SUBUNIT ALPHA"/>
    <property type="match status" value="1"/>
</dbReference>
<dbReference type="InterPro" id="IPR013509">
    <property type="entry name" value="RNR_lsu_N"/>
</dbReference>
<keyword evidence="3" id="KW-0021">Allosteric enzyme</keyword>
<evidence type="ECO:0000256" key="7">
    <source>
        <dbReference type="ARBA" id="ARBA00023116"/>
    </source>
</evidence>
<keyword evidence="8" id="KW-1015">Disulfide bond</keyword>
<evidence type="ECO:0000256" key="3">
    <source>
        <dbReference type="ARBA" id="ARBA00022533"/>
    </source>
</evidence>
<feature type="domain" description="Ribonucleotide reductase large subunit" evidence="11">
    <location>
        <begin position="582"/>
        <end position="604"/>
    </location>
</feature>
<evidence type="ECO:0000313" key="12">
    <source>
        <dbReference type="EMBL" id="KRL94965.1"/>
    </source>
</evidence>
<evidence type="ECO:0000256" key="6">
    <source>
        <dbReference type="ARBA" id="ARBA00023002"/>
    </source>
</evidence>
<evidence type="ECO:0000256" key="5">
    <source>
        <dbReference type="ARBA" id="ARBA00022840"/>
    </source>
</evidence>
<dbReference type="Pfam" id="PF00317">
    <property type="entry name" value="Ribonuc_red_lgN"/>
    <property type="match status" value="1"/>
</dbReference>
<comment type="function">
    <text evidence="10">Provides the precursors necessary for DNA synthesis. Catalyzes the biosynthesis of deoxyribonucleotides from the corresponding ribonucleotides.</text>
</comment>
<dbReference type="NCBIfam" id="TIGR02506">
    <property type="entry name" value="NrdE_NrdA"/>
    <property type="match status" value="1"/>
</dbReference>
<dbReference type="CDD" id="cd01679">
    <property type="entry name" value="RNR_I"/>
    <property type="match status" value="1"/>
</dbReference>
<dbReference type="InterPro" id="IPR026459">
    <property type="entry name" value="RNR_1b_NrdE"/>
</dbReference>
<dbReference type="PATRIC" id="fig|1423742.4.peg.1050"/>
<evidence type="ECO:0000256" key="9">
    <source>
        <dbReference type="ARBA" id="ARBA00047754"/>
    </source>
</evidence>
<dbReference type="EC" id="1.17.4.1" evidence="2 10"/>
<keyword evidence="7 10" id="KW-0215">Deoxyribonucleotide synthesis</keyword>
<evidence type="ECO:0000313" key="13">
    <source>
        <dbReference type="Proteomes" id="UP000051084"/>
    </source>
</evidence>
<dbReference type="InterPro" id="IPR013346">
    <property type="entry name" value="NrdE_NrdA_C"/>
</dbReference>
<keyword evidence="6 10" id="KW-0560">Oxidoreductase</keyword>
<dbReference type="InterPro" id="IPR039718">
    <property type="entry name" value="Rrm1"/>
</dbReference>
<keyword evidence="5" id="KW-0067">ATP-binding</keyword>
<name>A0A0R1UVN5_9LACO</name>
<dbReference type="PROSITE" id="PS00089">
    <property type="entry name" value="RIBORED_LARGE"/>
    <property type="match status" value="1"/>
</dbReference>
<dbReference type="Gene3D" id="3.20.70.20">
    <property type="match status" value="1"/>
</dbReference>
<dbReference type="UniPathway" id="UPA00326"/>